<dbReference type="EnsemblMetazoa" id="XM_019898437.1">
    <property type="protein sequence ID" value="XP_019753996.1"/>
    <property type="gene ID" value="LOC109533190"/>
</dbReference>
<keyword evidence="13" id="KW-1185">Reference proteome</keyword>
<feature type="domain" description="Peptidase M13 C-terminal" evidence="10">
    <location>
        <begin position="542"/>
        <end position="733"/>
    </location>
</feature>
<evidence type="ECO:0000256" key="7">
    <source>
        <dbReference type="ARBA" id="ARBA00022833"/>
    </source>
</evidence>
<proteinExistence type="inferred from homology"/>
<accession>A0AAR5P0G7</accession>
<comment type="subcellular location">
    <subcellularLocation>
        <location evidence="2">Cell membrane</location>
        <topology evidence="2">Single-pass type II membrane protein</topology>
    </subcellularLocation>
</comment>
<keyword evidence="7" id="KW-0862">Zinc</keyword>
<evidence type="ECO:0000313" key="13">
    <source>
        <dbReference type="Proteomes" id="UP000019118"/>
    </source>
</evidence>
<dbReference type="GO" id="GO:0006508">
    <property type="term" value="P:proteolysis"/>
    <property type="evidence" value="ECO:0007669"/>
    <property type="project" value="UniProtKB-KW"/>
</dbReference>
<evidence type="ECO:0000256" key="9">
    <source>
        <dbReference type="SAM" id="Phobius"/>
    </source>
</evidence>
<dbReference type="Proteomes" id="UP000019118">
    <property type="component" value="Unassembled WGS sequence"/>
</dbReference>
<dbReference type="Gene3D" id="3.40.390.10">
    <property type="entry name" value="Collagenase (Catalytic Domain)"/>
    <property type="match status" value="1"/>
</dbReference>
<dbReference type="GeneID" id="109533190"/>
<keyword evidence="5" id="KW-0479">Metal-binding</keyword>
<name>A0AAR5P0G7_DENPD</name>
<reference evidence="12" key="2">
    <citation type="submission" date="2024-08" db="UniProtKB">
        <authorList>
            <consortium name="EnsemblMetazoa"/>
        </authorList>
    </citation>
    <scope>IDENTIFICATION</scope>
</reference>
<dbReference type="InterPro" id="IPR000718">
    <property type="entry name" value="Peptidase_M13"/>
</dbReference>
<evidence type="ECO:0000256" key="2">
    <source>
        <dbReference type="ARBA" id="ARBA00004401"/>
    </source>
</evidence>
<dbReference type="KEGG" id="dpa:109533190"/>
<evidence type="ECO:0000256" key="8">
    <source>
        <dbReference type="ARBA" id="ARBA00023049"/>
    </source>
</evidence>
<evidence type="ECO:0000259" key="10">
    <source>
        <dbReference type="Pfam" id="PF01431"/>
    </source>
</evidence>
<keyword evidence="9" id="KW-1133">Transmembrane helix</keyword>
<evidence type="ECO:0000256" key="1">
    <source>
        <dbReference type="ARBA" id="ARBA00001947"/>
    </source>
</evidence>
<keyword evidence="6" id="KW-0378">Hydrolase</keyword>
<keyword evidence="9" id="KW-0812">Transmembrane</keyword>
<feature type="transmembrane region" description="Helical" evidence="9">
    <location>
        <begin position="26"/>
        <end position="48"/>
    </location>
</feature>
<dbReference type="Pfam" id="PF01431">
    <property type="entry name" value="Peptidase_M13"/>
    <property type="match status" value="1"/>
</dbReference>
<evidence type="ECO:0000256" key="6">
    <source>
        <dbReference type="ARBA" id="ARBA00022801"/>
    </source>
</evidence>
<reference evidence="13" key="1">
    <citation type="journal article" date="2013" name="Genome Biol.">
        <title>Draft genome of the mountain pine beetle, Dendroctonus ponderosae Hopkins, a major forest pest.</title>
        <authorList>
            <person name="Keeling C.I."/>
            <person name="Yuen M.M."/>
            <person name="Liao N.Y."/>
            <person name="Docking T.R."/>
            <person name="Chan S.K."/>
            <person name="Taylor G.A."/>
            <person name="Palmquist D.L."/>
            <person name="Jackman S.D."/>
            <person name="Nguyen A."/>
            <person name="Li M."/>
            <person name="Henderson H."/>
            <person name="Janes J.K."/>
            <person name="Zhao Y."/>
            <person name="Pandoh P."/>
            <person name="Moore R."/>
            <person name="Sperling F.A."/>
            <person name="Huber D.P."/>
            <person name="Birol I."/>
            <person name="Jones S.J."/>
            <person name="Bohlmann J."/>
        </authorList>
    </citation>
    <scope>NUCLEOTIDE SEQUENCE</scope>
</reference>
<dbReference type="GO" id="GO:0004222">
    <property type="term" value="F:metalloendopeptidase activity"/>
    <property type="evidence" value="ECO:0007669"/>
    <property type="project" value="InterPro"/>
</dbReference>
<comment type="cofactor">
    <cofactor evidence="1">
        <name>Zn(2+)</name>
        <dbReference type="ChEBI" id="CHEBI:29105"/>
    </cofactor>
</comment>
<evidence type="ECO:0008006" key="14">
    <source>
        <dbReference type="Google" id="ProtNLM"/>
    </source>
</evidence>
<feature type="domain" description="Peptidase M13 N-terminal" evidence="11">
    <location>
        <begin position="75"/>
        <end position="437"/>
    </location>
</feature>
<dbReference type="SUPFAM" id="SSF55486">
    <property type="entry name" value="Metalloproteases ('zincins'), catalytic domain"/>
    <property type="match status" value="1"/>
</dbReference>
<keyword evidence="9" id="KW-0472">Membrane</keyword>
<evidence type="ECO:0000256" key="4">
    <source>
        <dbReference type="ARBA" id="ARBA00022670"/>
    </source>
</evidence>
<dbReference type="GO" id="GO:0046872">
    <property type="term" value="F:metal ion binding"/>
    <property type="evidence" value="ECO:0007669"/>
    <property type="project" value="UniProtKB-KW"/>
</dbReference>
<dbReference type="InterPro" id="IPR024079">
    <property type="entry name" value="MetalloPept_cat_dom_sf"/>
</dbReference>
<dbReference type="Gene3D" id="1.10.1380.10">
    <property type="entry name" value="Neutral endopeptidase , domain2"/>
    <property type="match status" value="1"/>
</dbReference>
<evidence type="ECO:0000256" key="3">
    <source>
        <dbReference type="ARBA" id="ARBA00007357"/>
    </source>
</evidence>
<dbReference type="PROSITE" id="PS51885">
    <property type="entry name" value="NEPRILYSIN"/>
    <property type="match status" value="1"/>
</dbReference>
<dbReference type="InterPro" id="IPR018497">
    <property type="entry name" value="Peptidase_M13_C"/>
</dbReference>
<keyword evidence="4" id="KW-0645">Protease</keyword>
<dbReference type="PANTHER" id="PTHR11733:SF222">
    <property type="entry name" value="IP12942P"/>
    <property type="match status" value="1"/>
</dbReference>
<protein>
    <recommendedName>
        <fullName evidence="14">Peptidase M13 N-terminal domain-containing protein</fullName>
    </recommendedName>
</protein>
<dbReference type="AlphaFoldDB" id="A0AAR5P0G7"/>
<evidence type="ECO:0000256" key="5">
    <source>
        <dbReference type="ARBA" id="ARBA00022723"/>
    </source>
</evidence>
<comment type="similarity">
    <text evidence="3">Belongs to the peptidase M13 family.</text>
</comment>
<dbReference type="PANTHER" id="PTHR11733">
    <property type="entry name" value="ZINC METALLOPROTEASE FAMILY M13 NEPRILYSIN-RELATED"/>
    <property type="match status" value="1"/>
</dbReference>
<evidence type="ECO:0000259" key="11">
    <source>
        <dbReference type="Pfam" id="PF05649"/>
    </source>
</evidence>
<dbReference type="InterPro" id="IPR008753">
    <property type="entry name" value="Peptidase_M13_N"/>
</dbReference>
<organism evidence="12 13">
    <name type="scientific">Dendroctonus ponderosae</name>
    <name type="common">Mountain pine beetle</name>
    <dbReference type="NCBI Taxonomy" id="77166"/>
    <lineage>
        <taxon>Eukaryota</taxon>
        <taxon>Metazoa</taxon>
        <taxon>Ecdysozoa</taxon>
        <taxon>Arthropoda</taxon>
        <taxon>Hexapoda</taxon>
        <taxon>Insecta</taxon>
        <taxon>Pterygota</taxon>
        <taxon>Neoptera</taxon>
        <taxon>Endopterygota</taxon>
        <taxon>Coleoptera</taxon>
        <taxon>Polyphaga</taxon>
        <taxon>Cucujiformia</taxon>
        <taxon>Curculionidae</taxon>
        <taxon>Scolytinae</taxon>
        <taxon>Dendroctonus</taxon>
    </lineage>
</organism>
<dbReference type="Pfam" id="PF05649">
    <property type="entry name" value="Peptidase_M13_N"/>
    <property type="match status" value="1"/>
</dbReference>
<sequence>MGVSQKIKRCFLAVTGLNRRRRRYLIVAYTTAIITAIFYFLVFSGNWLRDNVCQSEDCVALANHIKAFVDESAEPCDGFHNFVCGNFVARQTTTPKQQSVFQMLNEKKNRAIRDLVTNATLTNETKIYKSLETQRRFYRLCTAFQSQRMNLKAHKVLEADIQELSKPPWSQLTSDHVWLVPMIMAKRRGAFHNFFLNLEIQKKAGSDHPIFHIGPPSMDLMRIMKPLENTHNAEKMIRIINFFGKSIESFQNTTQDLSKIVRTFLQIVPKFHGRQSGHMVRTEFENLHAYMSQYYIRFDVATFIEEFIKWNGLSSGTFIHVSVDFTDDSYFRFLGNLVRTVPESTWRLFAVATIILKECPYLSGWLRRDCSQILAQAKPEPEYLKLSENQFCFKESQYYFPKVAEAAYIRNMITVAKASRVFNIIRDVWKQISAGLRLRSDISELLRDKLATHIARLHYNVGWDITSFDKRVAELVLNYWKIESDSNDTMEMRRHFDKALLLREFQEAIMLMNGDTPLSHRHQMSARPDVFFDIKPRDFNVLASLLTEPIMTSSNETMFLEYATLGSMVGKVLINTINKLVKSLEHTTFKEQIWNFMTDQQDCIGRKARWFLDGLSYPNVPEENSIESEKFNARVLADVIGTQAAYKAFEESYPNHKITLPGLSYTGRELFWIMASTYLCRSLNEPIDASSTSFQHNEYIVQYKIDAPMLHSDQFAKDFKCDDSNYMTSFEKCNKLFVEL</sequence>
<evidence type="ECO:0000313" key="12">
    <source>
        <dbReference type="EnsemblMetazoa" id="XP_019753996.1"/>
    </source>
</evidence>
<dbReference type="InterPro" id="IPR042089">
    <property type="entry name" value="Peptidase_M13_dom_2"/>
</dbReference>
<dbReference type="GO" id="GO:0005886">
    <property type="term" value="C:plasma membrane"/>
    <property type="evidence" value="ECO:0007669"/>
    <property type="project" value="UniProtKB-SubCell"/>
</dbReference>
<keyword evidence="8" id="KW-0482">Metalloprotease</keyword>